<sequence length="332" mass="36747">AQAYLAELLAAITLASGQMKGGKSRLKFIEFGYEAKNCIDLVIRSIKNKGIKVERVSIHNPVYISRSFQNRAEIIRGPNVLDLSAKDQRNEGTSTLPADSILYNTSHFHLYGSDELALIAPPRSMKQLRHIRTKDTLNWIAQEFDVIMSKKFRSTGFDKKSDEEFGSYIQSVYETMSTLVKEANQRVTSACEKIEKAADKVIESDAPTSEELKTLVGDARNLHAGLMRWAGVYYGAFSDLSGKVSAVEAVSSVITPLVITKLREVPADGGDESLVEKAVNEPRPRPVITIPPSLMTSNPKNQVPAVDTPVTSTATRTQDIGEEREKEEEEEK</sequence>
<evidence type="ECO:0000313" key="2">
    <source>
        <dbReference type="EMBL" id="MCE5167308.1"/>
    </source>
</evidence>
<dbReference type="EMBL" id="JACEIK010076269">
    <property type="protein sequence ID" value="MCE5167308.1"/>
    <property type="molecule type" value="Genomic_DNA"/>
</dbReference>
<feature type="compositionally biased region" description="Polar residues" evidence="1">
    <location>
        <begin position="309"/>
        <end position="318"/>
    </location>
</feature>
<organism evidence="2 3">
    <name type="scientific">Datura stramonium</name>
    <name type="common">Jimsonweed</name>
    <name type="synonym">Common thornapple</name>
    <dbReference type="NCBI Taxonomy" id="4076"/>
    <lineage>
        <taxon>Eukaryota</taxon>
        <taxon>Viridiplantae</taxon>
        <taxon>Streptophyta</taxon>
        <taxon>Embryophyta</taxon>
        <taxon>Tracheophyta</taxon>
        <taxon>Spermatophyta</taxon>
        <taxon>Magnoliopsida</taxon>
        <taxon>eudicotyledons</taxon>
        <taxon>Gunneridae</taxon>
        <taxon>Pentapetalae</taxon>
        <taxon>asterids</taxon>
        <taxon>lamiids</taxon>
        <taxon>Solanales</taxon>
        <taxon>Solanaceae</taxon>
        <taxon>Solanoideae</taxon>
        <taxon>Datureae</taxon>
        <taxon>Datura</taxon>
    </lineage>
</organism>
<feature type="region of interest" description="Disordered" evidence="1">
    <location>
        <begin position="284"/>
        <end position="332"/>
    </location>
</feature>
<evidence type="ECO:0000313" key="3">
    <source>
        <dbReference type="Proteomes" id="UP000823775"/>
    </source>
</evidence>
<accession>A0ABS8Y6N2</accession>
<dbReference type="Proteomes" id="UP000823775">
    <property type="component" value="Unassembled WGS sequence"/>
</dbReference>
<reference evidence="2 3" key="1">
    <citation type="journal article" date="2021" name="BMC Genomics">
        <title>Datura genome reveals duplications of psychoactive alkaloid biosynthetic genes and high mutation rate following tissue culture.</title>
        <authorList>
            <person name="Rajewski A."/>
            <person name="Carter-House D."/>
            <person name="Stajich J."/>
            <person name="Litt A."/>
        </authorList>
    </citation>
    <scope>NUCLEOTIDE SEQUENCE [LARGE SCALE GENOMIC DNA]</scope>
    <source>
        <strain evidence="2">AR-01</strain>
    </source>
</reference>
<gene>
    <name evidence="2" type="ORF">HAX54_047330</name>
</gene>
<evidence type="ECO:0000256" key="1">
    <source>
        <dbReference type="SAM" id="MobiDB-lite"/>
    </source>
</evidence>
<feature type="non-terminal residue" evidence="2">
    <location>
        <position position="1"/>
    </location>
</feature>
<feature type="non-terminal residue" evidence="2">
    <location>
        <position position="332"/>
    </location>
</feature>
<name>A0ABS8Y6N2_DATST</name>
<proteinExistence type="predicted"/>
<comment type="caution">
    <text evidence="2">The sequence shown here is derived from an EMBL/GenBank/DDBJ whole genome shotgun (WGS) entry which is preliminary data.</text>
</comment>
<protein>
    <submittedName>
        <fullName evidence="2">Uncharacterized protein</fullName>
    </submittedName>
</protein>
<keyword evidence="3" id="KW-1185">Reference proteome</keyword>